<comment type="caution">
    <text evidence="1">The sequence shown here is derived from an EMBL/GenBank/DDBJ whole genome shotgun (WGS) entry which is preliminary data.</text>
</comment>
<organism evidence="1 2">
    <name type="scientific">Daphnia magna</name>
    <dbReference type="NCBI Taxonomy" id="35525"/>
    <lineage>
        <taxon>Eukaryota</taxon>
        <taxon>Metazoa</taxon>
        <taxon>Ecdysozoa</taxon>
        <taxon>Arthropoda</taxon>
        <taxon>Crustacea</taxon>
        <taxon>Branchiopoda</taxon>
        <taxon>Diplostraca</taxon>
        <taxon>Cladocera</taxon>
        <taxon>Anomopoda</taxon>
        <taxon>Daphniidae</taxon>
        <taxon>Daphnia</taxon>
    </lineage>
</organism>
<evidence type="ECO:0000313" key="1">
    <source>
        <dbReference type="EMBL" id="KAK4009080.1"/>
    </source>
</evidence>
<dbReference type="Proteomes" id="UP001234178">
    <property type="component" value="Unassembled WGS sequence"/>
</dbReference>
<accession>A0ABQ9Z855</accession>
<protein>
    <submittedName>
        <fullName evidence="1">Uncharacterized protein</fullName>
    </submittedName>
</protein>
<proteinExistence type="predicted"/>
<gene>
    <name evidence="1" type="ORF">OUZ56_014218</name>
</gene>
<reference evidence="1 2" key="1">
    <citation type="journal article" date="2023" name="Nucleic Acids Res.">
        <title>The hologenome of Daphnia magna reveals possible DNA methylation and microbiome-mediated evolution of the host genome.</title>
        <authorList>
            <person name="Chaturvedi A."/>
            <person name="Li X."/>
            <person name="Dhandapani V."/>
            <person name="Marshall H."/>
            <person name="Kissane S."/>
            <person name="Cuenca-Cambronero M."/>
            <person name="Asole G."/>
            <person name="Calvet F."/>
            <person name="Ruiz-Romero M."/>
            <person name="Marangio P."/>
            <person name="Guigo R."/>
            <person name="Rago D."/>
            <person name="Mirbahai L."/>
            <person name="Eastwood N."/>
            <person name="Colbourne J.K."/>
            <person name="Zhou J."/>
            <person name="Mallon E."/>
            <person name="Orsini L."/>
        </authorList>
    </citation>
    <scope>NUCLEOTIDE SEQUENCE [LARGE SCALE GENOMIC DNA]</scope>
    <source>
        <strain evidence="1">LRV0_1</strain>
    </source>
</reference>
<sequence>MESSMELQYCYVTNFRYNMWRLEIAAGVASNTNSRDTNANFYNNSKDQREIERAEKAEYSSRFCVCLSTVHVIVGDLRVIKLSGMIARHREKA</sequence>
<name>A0ABQ9Z855_9CRUS</name>
<keyword evidence="2" id="KW-1185">Reference proteome</keyword>
<dbReference type="EMBL" id="JAOYFB010000002">
    <property type="protein sequence ID" value="KAK4009080.1"/>
    <property type="molecule type" value="Genomic_DNA"/>
</dbReference>
<evidence type="ECO:0000313" key="2">
    <source>
        <dbReference type="Proteomes" id="UP001234178"/>
    </source>
</evidence>